<dbReference type="InterPro" id="IPR011009">
    <property type="entry name" value="Kinase-like_dom_sf"/>
</dbReference>
<gene>
    <name evidence="2" type="ORF">M0R45_031931</name>
</gene>
<dbReference type="Proteomes" id="UP001457282">
    <property type="component" value="Unassembled WGS sequence"/>
</dbReference>
<feature type="domain" description="Serine-threonine/tyrosine-protein kinase catalytic" evidence="1">
    <location>
        <begin position="55"/>
        <end position="91"/>
    </location>
</feature>
<sequence length="121" mass="13697">MGLKRRRKPQVVTTGAGSNNLNSFESKKRKFTYSEVLKITNNFQRILGQTSDEIEFIDHRNLTSLVGYCKEGTNMALIYEYMANGNLESHLLGIGDVKSIVNPRLWHGEISKLTLPGRLLN</sequence>
<name>A0AAW1WHP3_RUBAR</name>
<comment type="caution">
    <text evidence="2">The sequence shown here is derived from an EMBL/GenBank/DDBJ whole genome shotgun (WGS) entry which is preliminary data.</text>
</comment>
<dbReference type="Pfam" id="PF07714">
    <property type="entry name" value="PK_Tyr_Ser-Thr"/>
    <property type="match status" value="1"/>
</dbReference>
<organism evidence="2 3">
    <name type="scientific">Rubus argutus</name>
    <name type="common">Southern blackberry</name>
    <dbReference type="NCBI Taxonomy" id="59490"/>
    <lineage>
        <taxon>Eukaryota</taxon>
        <taxon>Viridiplantae</taxon>
        <taxon>Streptophyta</taxon>
        <taxon>Embryophyta</taxon>
        <taxon>Tracheophyta</taxon>
        <taxon>Spermatophyta</taxon>
        <taxon>Magnoliopsida</taxon>
        <taxon>eudicotyledons</taxon>
        <taxon>Gunneridae</taxon>
        <taxon>Pentapetalae</taxon>
        <taxon>rosids</taxon>
        <taxon>fabids</taxon>
        <taxon>Rosales</taxon>
        <taxon>Rosaceae</taxon>
        <taxon>Rosoideae</taxon>
        <taxon>Rosoideae incertae sedis</taxon>
        <taxon>Rubus</taxon>
    </lineage>
</organism>
<reference evidence="2 3" key="1">
    <citation type="journal article" date="2023" name="G3 (Bethesda)">
        <title>A chromosome-length genome assembly and annotation of blackberry (Rubus argutus, cv. 'Hillquist').</title>
        <authorList>
            <person name="Bruna T."/>
            <person name="Aryal R."/>
            <person name="Dudchenko O."/>
            <person name="Sargent D.J."/>
            <person name="Mead D."/>
            <person name="Buti M."/>
            <person name="Cavallini A."/>
            <person name="Hytonen T."/>
            <person name="Andres J."/>
            <person name="Pham M."/>
            <person name="Weisz D."/>
            <person name="Mascagni F."/>
            <person name="Usai G."/>
            <person name="Natali L."/>
            <person name="Bassil N."/>
            <person name="Fernandez G.E."/>
            <person name="Lomsadze A."/>
            <person name="Armour M."/>
            <person name="Olukolu B."/>
            <person name="Poorten T."/>
            <person name="Britton C."/>
            <person name="Davik J."/>
            <person name="Ashrafi H."/>
            <person name="Aiden E.L."/>
            <person name="Borodovsky M."/>
            <person name="Worthington M."/>
        </authorList>
    </citation>
    <scope>NUCLEOTIDE SEQUENCE [LARGE SCALE GENOMIC DNA]</scope>
    <source>
        <strain evidence="2">PI 553951</strain>
    </source>
</reference>
<dbReference type="Gene3D" id="3.30.200.20">
    <property type="entry name" value="Phosphorylase Kinase, domain 1"/>
    <property type="match status" value="1"/>
</dbReference>
<protein>
    <recommendedName>
        <fullName evidence="1">Serine-threonine/tyrosine-protein kinase catalytic domain-containing protein</fullName>
    </recommendedName>
</protein>
<dbReference type="PANTHER" id="PTHR45631:SF202">
    <property type="entry name" value="SENESCENCE-INDUCED RECEPTOR-LIKE SERINE_THREONINE-PROTEIN KINASE"/>
    <property type="match status" value="1"/>
</dbReference>
<dbReference type="GO" id="GO:0004672">
    <property type="term" value="F:protein kinase activity"/>
    <property type="evidence" value="ECO:0007669"/>
    <property type="project" value="InterPro"/>
</dbReference>
<proteinExistence type="predicted"/>
<dbReference type="AlphaFoldDB" id="A0AAW1WHP3"/>
<keyword evidence="3" id="KW-1185">Reference proteome</keyword>
<dbReference type="InterPro" id="IPR001245">
    <property type="entry name" value="Ser-Thr/Tyr_kinase_cat_dom"/>
</dbReference>
<accession>A0AAW1WHP3</accession>
<dbReference type="PANTHER" id="PTHR45631">
    <property type="entry name" value="OS07G0107800 PROTEIN-RELATED"/>
    <property type="match status" value="1"/>
</dbReference>
<evidence type="ECO:0000259" key="1">
    <source>
        <dbReference type="Pfam" id="PF07714"/>
    </source>
</evidence>
<evidence type="ECO:0000313" key="3">
    <source>
        <dbReference type="Proteomes" id="UP001457282"/>
    </source>
</evidence>
<dbReference type="EMBL" id="JBEDUW010000006">
    <property type="protein sequence ID" value="KAK9923515.1"/>
    <property type="molecule type" value="Genomic_DNA"/>
</dbReference>
<evidence type="ECO:0000313" key="2">
    <source>
        <dbReference type="EMBL" id="KAK9923515.1"/>
    </source>
</evidence>
<dbReference type="SUPFAM" id="SSF56112">
    <property type="entry name" value="Protein kinase-like (PK-like)"/>
    <property type="match status" value="1"/>
</dbReference>